<dbReference type="InterPro" id="IPR015872">
    <property type="entry name" value="TFIIA_gsu_N"/>
</dbReference>
<reference evidence="8 9" key="1">
    <citation type="journal article" date="2014" name="Genome Biol. Evol.">
        <title>The genome of the myxosporean Thelohanellus kitauei shows adaptations to nutrient acquisition within its fish host.</title>
        <authorList>
            <person name="Yang Y."/>
            <person name="Xiong J."/>
            <person name="Zhou Z."/>
            <person name="Huo F."/>
            <person name="Miao W."/>
            <person name="Ran C."/>
            <person name="Liu Y."/>
            <person name="Zhang J."/>
            <person name="Feng J."/>
            <person name="Wang M."/>
            <person name="Wang M."/>
            <person name="Wang L."/>
            <person name="Yao B."/>
        </authorList>
    </citation>
    <scope>NUCLEOTIDE SEQUENCE [LARGE SCALE GENOMIC DNA]</scope>
    <source>
        <strain evidence="8">Wuqing</strain>
    </source>
</reference>
<dbReference type="Proteomes" id="UP000031668">
    <property type="component" value="Unassembled WGS sequence"/>
</dbReference>
<sequence length="132" mass="14993">MEFSYPCANLFIMEPSKPTEGAEQKASMTQVYRVTTPGTTLQESLKEMIDSQQISPFLATDIMSIFDKTIVNVIENKCRNKIQIKGRIIDYRNCESLWTLMVKDANFKDFTSTKTVAYAKIIAFDGKNSSNK</sequence>
<organism evidence="8 9">
    <name type="scientific">Thelohanellus kitauei</name>
    <name type="common">Myxosporean</name>
    <dbReference type="NCBI Taxonomy" id="669202"/>
    <lineage>
        <taxon>Eukaryota</taxon>
        <taxon>Metazoa</taxon>
        <taxon>Cnidaria</taxon>
        <taxon>Myxozoa</taxon>
        <taxon>Myxosporea</taxon>
        <taxon>Bivalvulida</taxon>
        <taxon>Platysporina</taxon>
        <taxon>Myxobolidae</taxon>
        <taxon>Thelohanellus</taxon>
    </lineage>
</organism>
<dbReference type="AlphaFoldDB" id="A0A0C2MEF1"/>
<dbReference type="GO" id="GO:0003743">
    <property type="term" value="F:translation initiation factor activity"/>
    <property type="evidence" value="ECO:0007669"/>
    <property type="project" value="UniProtKB-KW"/>
</dbReference>
<dbReference type="InterPro" id="IPR003194">
    <property type="entry name" value="TFIIA_gsu"/>
</dbReference>
<name>A0A0C2MEF1_THEKT</name>
<dbReference type="OrthoDB" id="586585at2759"/>
<dbReference type="GO" id="GO:0005672">
    <property type="term" value="C:transcription factor TFIIA complex"/>
    <property type="evidence" value="ECO:0007669"/>
    <property type="project" value="InterPro"/>
</dbReference>
<comment type="caution">
    <text evidence="8">The sequence shown here is derived from an EMBL/GenBank/DDBJ whole genome shotgun (WGS) entry which is preliminary data.</text>
</comment>
<evidence type="ECO:0000256" key="3">
    <source>
        <dbReference type="ARBA" id="ARBA00023015"/>
    </source>
</evidence>
<accession>A0A0C2MEF1</accession>
<dbReference type="Pfam" id="PF02751">
    <property type="entry name" value="TFIIA_gamma_C"/>
    <property type="match status" value="1"/>
</dbReference>
<feature type="domain" description="Transcription initiation factor IIA gamma subunit C-terminal" evidence="7">
    <location>
        <begin position="85"/>
        <end position="126"/>
    </location>
</feature>
<evidence type="ECO:0000256" key="5">
    <source>
        <dbReference type="ARBA" id="ARBA00023242"/>
    </source>
</evidence>
<proteinExistence type="inferred from homology"/>
<evidence type="ECO:0000256" key="1">
    <source>
        <dbReference type="ARBA" id="ARBA00004123"/>
    </source>
</evidence>
<evidence type="ECO:0000313" key="9">
    <source>
        <dbReference type="Proteomes" id="UP000031668"/>
    </source>
</evidence>
<dbReference type="SUPFAM" id="SSF50784">
    <property type="entry name" value="Transcription factor IIA (TFIIA), beta-barrel domain"/>
    <property type="match status" value="1"/>
</dbReference>
<dbReference type="CDD" id="cd10014">
    <property type="entry name" value="TFIIA_gamma_C"/>
    <property type="match status" value="1"/>
</dbReference>
<evidence type="ECO:0000259" key="6">
    <source>
        <dbReference type="Pfam" id="PF02268"/>
    </source>
</evidence>
<dbReference type="InterPro" id="IPR009083">
    <property type="entry name" value="TFIIA_a-hlx"/>
</dbReference>
<comment type="subcellular location">
    <subcellularLocation>
        <location evidence="1">Nucleus</location>
    </subcellularLocation>
</comment>
<keyword evidence="5" id="KW-0539">Nucleus</keyword>
<dbReference type="Gene3D" id="2.30.18.10">
    <property type="entry name" value="Transcription factor IIA (TFIIA), beta-barrel domain"/>
    <property type="match status" value="1"/>
</dbReference>
<dbReference type="InterPro" id="IPR015871">
    <property type="entry name" value="TFIIA_gsu_C"/>
</dbReference>
<dbReference type="SUPFAM" id="SSF47396">
    <property type="entry name" value="Transcription factor IIA (TFIIA), alpha-helical domain"/>
    <property type="match status" value="1"/>
</dbReference>
<dbReference type="Pfam" id="PF02268">
    <property type="entry name" value="TFIIA_gamma_N"/>
    <property type="match status" value="1"/>
</dbReference>
<evidence type="ECO:0000256" key="4">
    <source>
        <dbReference type="ARBA" id="ARBA00023163"/>
    </source>
</evidence>
<dbReference type="EMBL" id="JWZT01004873">
    <property type="protein sequence ID" value="KII62784.1"/>
    <property type="molecule type" value="Genomic_DNA"/>
</dbReference>
<dbReference type="PANTHER" id="PTHR10966">
    <property type="entry name" value="TRANSCRIPTION INITIATION FACTOR IIA SUBUNIT 2"/>
    <property type="match status" value="1"/>
</dbReference>
<gene>
    <name evidence="8" type="ORF">RF11_08960</name>
</gene>
<evidence type="ECO:0000256" key="2">
    <source>
        <dbReference type="ARBA" id="ARBA00007675"/>
    </source>
</evidence>
<dbReference type="GO" id="GO:0006367">
    <property type="term" value="P:transcription initiation at RNA polymerase II promoter"/>
    <property type="evidence" value="ECO:0007669"/>
    <property type="project" value="InterPro"/>
</dbReference>
<keyword evidence="8" id="KW-0648">Protein biosynthesis</keyword>
<dbReference type="Gene3D" id="1.10.287.190">
    <property type="entry name" value="Transcription factor IIA gamma subunit, alpha-helical domain"/>
    <property type="match status" value="1"/>
</dbReference>
<dbReference type="OMA" id="ACDGRQT"/>
<feature type="domain" description="Transcription initiation factor IIA gamma subunit N-terminal" evidence="6">
    <location>
        <begin position="29"/>
        <end position="73"/>
    </location>
</feature>
<keyword evidence="8" id="KW-0396">Initiation factor</keyword>
<evidence type="ECO:0000313" key="8">
    <source>
        <dbReference type="EMBL" id="KII62784.1"/>
    </source>
</evidence>
<keyword evidence="4" id="KW-0804">Transcription</keyword>
<dbReference type="InterPro" id="IPR009088">
    <property type="entry name" value="TFIIA_b-brl"/>
</dbReference>
<protein>
    <submittedName>
        <fullName evidence="8">Transcription initiation factor IIA subunit 2</fullName>
    </submittedName>
</protein>
<comment type="similarity">
    <text evidence="2">Belongs to the TFIIA subunit 2 family.</text>
</comment>
<keyword evidence="3" id="KW-0805">Transcription regulation</keyword>
<keyword evidence="9" id="KW-1185">Reference proteome</keyword>
<evidence type="ECO:0000259" key="7">
    <source>
        <dbReference type="Pfam" id="PF02751"/>
    </source>
</evidence>